<name>A0A1Z5KF92_FISSO</name>
<gene>
    <name evidence="2" type="ORF">FisN_2Lh239</name>
</gene>
<evidence type="ECO:0000259" key="1">
    <source>
        <dbReference type="PROSITE" id="PS50181"/>
    </source>
</evidence>
<dbReference type="Pfam" id="PF12937">
    <property type="entry name" value="F-box-like"/>
    <property type="match status" value="1"/>
</dbReference>
<dbReference type="InterPro" id="IPR001810">
    <property type="entry name" value="F-box_dom"/>
</dbReference>
<dbReference type="OrthoDB" id="46365at2759"/>
<accession>A0A1Z5KF92</accession>
<comment type="caution">
    <text evidence="2">The sequence shown here is derived from an EMBL/GenBank/DDBJ whole genome shotgun (WGS) entry which is preliminary data.</text>
</comment>
<proteinExistence type="predicted"/>
<dbReference type="InterPro" id="IPR036047">
    <property type="entry name" value="F-box-like_dom_sf"/>
</dbReference>
<dbReference type="PANTHER" id="PTHR48218:SF3">
    <property type="entry name" value="OS07G0170800 PROTEIN"/>
    <property type="match status" value="1"/>
</dbReference>
<dbReference type="Gene3D" id="1.20.1280.50">
    <property type="match status" value="1"/>
</dbReference>
<protein>
    <recommendedName>
        <fullName evidence="1">F-box domain-containing protein</fullName>
    </recommendedName>
</protein>
<reference evidence="2 3" key="1">
    <citation type="journal article" date="2015" name="Plant Cell">
        <title>Oil accumulation by the oleaginous diatom Fistulifera solaris as revealed by the genome and transcriptome.</title>
        <authorList>
            <person name="Tanaka T."/>
            <person name="Maeda Y."/>
            <person name="Veluchamy A."/>
            <person name="Tanaka M."/>
            <person name="Abida H."/>
            <person name="Marechal E."/>
            <person name="Bowler C."/>
            <person name="Muto M."/>
            <person name="Sunaga Y."/>
            <person name="Tanaka M."/>
            <person name="Yoshino T."/>
            <person name="Taniguchi T."/>
            <person name="Fukuda Y."/>
            <person name="Nemoto M."/>
            <person name="Matsumoto M."/>
            <person name="Wong P.S."/>
            <person name="Aburatani S."/>
            <person name="Fujibuchi W."/>
        </authorList>
    </citation>
    <scope>NUCLEOTIDE SEQUENCE [LARGE SCALE GENOMIC DNA]</scope>
    <source>
        <strain evidence="2 3">JPCC DA0580</strain>
    </source>
</reference>
<dbReference type="PROSITE" id="PS50181">
    <property type="entry name" value="FBOX"/>
    <property type="match status" value="1"/>
</dbReference>
<dbReference type="Proteomes" id="UP000198406">
    <property type="component" value="Unassembled WGS sequence"/>
</dbReference>
<evidence type="ECO:0000313" key="3">
    <source>
        <dbReference type="Proteomes" id="UP000198406"/>
    </source>
</evidence>
<sequence>MTDIPRTRRGKKIEAASSVTWSNLSDDDDDDNNNNNDSTLALPQLPEELFFRISSFLDVISLVDMGTTNRYYHALCQSNPAGWTNLCLHLWRTKIHVAPEARALIQENALEAYRVACADATQRSYVTKHEFCYNPDTHQGTVWSFRFKESAGADWTSVDPWYRGLPCRQMVFLESGKGMQYVNDNNNDEESPRLLDPPVPIAWRFLTRPMDLPQRPLGSYVRFTVAGRDVPTYSVRRSPNGNWGFVMESCWGLYASYPLPPRRKKILRRAGEEPTWIHADEEESTAHSSHDHWRNKRIRTIGHPHATLSHDPLQDDSQLLITNEIQWREAFLYNVGARVLPEGDQAIDDFDRAWGGV</sequence>
<dbReference type="AlphaFoldDB" id="A0A1Z5KF92"/>
<evidence type="ECO:0000313" key="2">
    <source>
        <dbReference type="EMBL" id="GAX24963.1"/>
    </source>
</evidence>
<dbReference type="PANTHER" id="PTHR48218">
    <property type="entry name" value="F-BOX DOMAIN CONTAINING PROTEIN"/>
    <property type="match status" value="1"/>
</dbReference>
<dbReference type="InParanoid" id="A0A1Z5KF92"/>
<keyword evidence="3" id="KW-1185">Reference proteome</keyword>
<feature type="domain" description="F-box" evidence="1">
    <location>
        <begin position="39"/>
        <end position="86"/>
    </location>
</feature>
<organism evidence="2 3">
    <name type="scientific">Fistulifera solaris</name>
    <name type="common">Oleaginous diatom</name>
    <dbReference type="NCBI Taxonomy" id="1519565"/>
    <lineage>
        <taxon>Eukaryota</taxon>
        <taxon>Sar</taxon>
        <taxon>Stramenopiles</taxon>
        <taxon>Ochrophyta</taxon>
        <taxon>Bacillariophyta</taxon>
        <taxon>Bacillariophyceae</taxon>
        <taxon>Bacillariophycidae</taxon>
        <taxon>Naviculales</taxon>
        <taxon>Naviculaceae</taxon>
        <taxon>Fistulifera</taxon>
    </lineage>
</organism>
<dbReference type="EMBL" id="BDSP01000218">
    <property type="protein sequence ID" value="GAX24963.1"/>
    <property type="molecule type" value="Genomic_DNA"/>
</dbReference>
<dbReference type="SUPFAM" id="SSF81383">
    <property type="entry name" value="F-box domain"/>
    <property type="match status" value="1"/>
</dbReference>